<gene>
    <name evidence="3" type="ORF">METZ01_LOCUS409899</name>
</gene>
<evidence type="ECO:0000256" key="2">
    <source>
        <dbReference type="SAM" id="Phobius"/>
    </source>
</evidence>
<keyword evidence="1" id="KW-0175">Coiled coil</keyword>
<sequence length="258" mass="29096">MSVLPSSPIYLLALGLLIGAILGWIFRSDRCVKEKIAANASLHEEVELQKSEGKRLEDQNKSLMGLVSQYRSLQDTYSANTKKLSDALQVATTTRDELKQQLNDMRKNIELTLAERDELRDKLQNYPAVSGEKQGETIKLSGDVTNLKIGKSPVAPQLQKEDKAVSASTAIKPSEMEENKLYDHSGRDDLKLIRGVGPSIERTFNDFGVHNFRQIAELTEHEMDNLAQQLKGFRSRIYREDWIGQARDLAHEKSNKLS</sequence>
<evidence type="ECO:0008006" key="4">
    <source>
        <dbReference type="Google" id="ProtNLM"/>
    </source>
</evidence>
<proteinExistence type="predicted"/>
<protein>
    <recommendedName>
        <fullName evidence="4">NADH dehydrogenase subunit E</fullName>
    </recommendedName>
</protein>
<feature type="transmembrane region" description="Helical" evidence="2">
    <location>
        <begin position="6"/>
        <end position="26"/>
    </location>
</feature>
<evidence type="ECO:0000313" key="3">
    <source>
        <dbReference type="EMBL" id="SVD57045.1"/>
    </source>
</evidence>
<reference evidence="3" key="1">
    <citation type="submission" date="2018-05" db="EMBL/GenBank/DDBJ databases">
        <authorList>
            <person name="Lanie J.A."/>
            <person name="Ng W.-L."/>
            <person name="Kazmierczak K.M."/>
            <person name="Andrzejewski T.M."/>
            <person name="Davidsen T.M."/>
            <person name="Wayne K.J."/>
            <person name="Tettelin H."/>
            <person name="Glass J.I."/>
            <person name="Rusch D."/>
            <person name="Podicherti R."/>
            <person name="Tsui H.-C.T."/>
            <person name="Winkler M.E."/>
        </authorList>
    </citation>
    <scope>NUCLEOTIDE SEQUENCE</scope>
</reference>
<evidence type="ECO:0000256" key="1">
    <source>
        <dbReference type="SAM" id="Coils"/>
    </source>
</evidence>
<name>A0A382WFA3_9ZZZZ</name>
<dbReference type="AlphaFoldDB" id="A0A382WFA3"/>
<keyword evidence="2" id="KW-0812">Transmembrane</keyword>
<keyword evidence="2" id="KW-1133">Transmembrane helix</keyword>
<organism evidence="3">
    <name type="scientific">marine metagenome</name>
    <dbReference type="NCBI Taxonomy" id="408172"/>
    <lineage>
        <taxon>unclassified sequences</taxon>
        <taxon>metagenomes</taxon>
        <taxon>ecological metagenomes</taxon>
    </lineage>
</organism>
<accession>A0A382WFA3</accession>
<feature type="coiled-coil region" evidence="1">
    <location>
        <begin position="88"/>
        <end position="122"/>
    </location>
</feature>
<dbReference type="EMBL" id="UINC01159125">
    <property type="protein sequence ID" value="SVD57045.1"/>
    <property type="molecule type" value="Genomic_DNA"/>
</dbReference>
<keyword evidence="2" id="KW-0472">Membrane</keyword>